<name>A0A086ZN95_9BIFI</name>
<feature type="transmembrane region" description="Helical" evidence="7">
    <location>
        <begin position="169"/>
        <end position="187"/>
    </location>
</feature>
<keyword evidence="3 7" id="KW-0812">Transmembrane</keyword>
<dbReference type="OrthoDB" id="8585740at2"/>
<feature type="transmembrane region" description="Helical" evidence="7">
    <location>
        <begin position="117"/>
        <end position="135"/>
    </location>
</feature>
<accession>A0A086ZN95</accession>
<dbReference type="RefSeq" id="WP_033495701.1">
    <property type="nucleotide sequence ID" value="NZ_JDUU01000028.1"/>
</dbReference>
<dbReference type="STRING" id="1437608.GCA_000771645_01471"/>
<dbReference type="Proteomes" id="UP000029108">
    <property type="component" value="Unassembled WGS sequence"/>
</dbReference>
<evidence type="ECO:0000313" key="8">
    <source>
        <dbReference type="EMBL" id="KFI47995.1"/>
    </source>
</evidence>
<dbReference type="EMBL" id="JGYN01000030">
    <property type="protein sequence ID" value="KFI47995.1"/>
    <property type="molecule type" value="Genomic_DNA"/>
</dbReference>
<evidence type="ECO:0000313" key="9">
    <source>
        <dbReference type="Proteomes" id="UP000029108"/>
    </source>
</evidence>
<comment type="caution">
    <text evidence="8">The sequence shown here is derived from an EMBL/GenBank/DDBJ whole genome shotgun (WGS) entry which is preliminary data.</text>
</comment>
<sequence length="308" mass="33545">MPYCQSADRSSEHRESADRRPPDCQRYTSAFGGRQPSAHATLPDWLRESERYDPPTDRSSFIERNLAHIGDVLVQVGAALPLDRSPLDRALAAVTPSLRLVGVLAAIVCVNLTRNMLFSYVMLAVALVALAVRPARLIVAILAPTLAVCAFSLVVALPSVLVGQTGAPVRLVVRAFVAVSLVITLAQTVPWNRLIGGLRGLGVPDSVVYVCDVTIQFIDVLGRSMMQLLDALRLRSVGRDARKLKSAGRLLGALFLRANTQARQMAEAMACRGFDGRYRVRRERWLTWPNTVYALGVAAMVALAVYLG</sequence>
<dbReference type="PANTHER" id="PTHR34857:SF2">
    <property type="entry name" value="SLL0384 PROTEIN"/>
    <property type="match status" value="1"/>
</dbReference>
<evidence type="ECO:0000256" key="1">
    <source>
        <dbReference type="ARBA" id="ARBA00004141"/>
    </source>
</evidence>
<evidence type="ECO:0000256" key="7">
    <source>
        <dbReference type="SAM" id="Phobius"/>
    </source>
</evidence>
<protein>
    <submittedName>
        <fullName evidence="8">Cobalt ABC transporter permease CbiQ</fullName>
    </submittedName>
</protein>
<keyword evidence="2" id="KW-1003">Cell membrane</keyword>
<dbReference type="GO" id="GO:0005886">
    <property type="term" value="C:plasma membrane"/>
    <property type="evidence" value="ECO:0007669"/>
    <property type="project" value="UniProtKB-ARBA"/>
</dbReference>
<feature type="region of interest" description="Disordered" evidence="6">
    <location>
        <begin position="1"/>
        <end position="39"/>
    </location>
</feature>
<keyword evidence="9" id="KW-1185">Reference proteome</keyword>
<dbReference type="InterPro" id="IPR051611">
    <property type="entry name" value="ECF_transporter_component"/>
</dbReference>
<proteinExistence type="predicted"/>
<feature type="transmembrane region" description="Helical" evidence="7">
    <location>
        <begin position="285"/>
        <end position="307"/>
    </location>
</feature>
<dbReference type="PANTHER" id="PTHR34857">
    <property type="entry name" value="SLL0384 PROTEIN"/>
    <property type="match status" value="1"/>
</dbReference>
<comment type="subcellular location">
    <subcellularLocation>
        <location evidence="1">Membrane</location>
        <topology evidence="1">Multi-pass membrane protein</topology>
    </subcellularLocation>
</comment>
<evidence type="ECO:0000256" key="6">
    <source>
        <dbReference type="SAM" id="MobiDB-lite"/>
    </source>
</evidence>
<feature type="compositionally biased region" description="Basic and acidic residues" evidence="6">
    <location>
        <begin position="9"/>
        <end position="23"/>
    </location>
</feature>
<dbReference type="Pfam" id="PF02361">
    <property type="entry name" value="CbiQ"/>
    <property type="match status" value="1"/>
</dbReference>
<evidence type="ECO:0000256" key="5">
    <source>
        <dbReference type="ARBA" id="ARBA00023136"/>
    </source>
</evidence>
<keyword evidence="4 7" id="KW-1133">Transmembrane helix</keyword>
<keyword evidence="5 7" id="KW-0472">Membrane</keyword>
<feature type="transmembrane region" description="Helical" evidence="7">
    <location>
        <begin position="141"/>
        <end position="162"/>
    </location>
</feature>
<dbReference type="AlphaFoldDB" id="A0A086ZN95"/>
<evidence type="ECO:0000256" key="3">
    <source>
        <dbReference type="ARBA" id="ARBA00022692"/>
    </source>
</evidence>
<gene>
    <name evidence="8" type="ORF">BBIA_0128</name>
</gene>
<reference evidence="8 9" key="1">
    <citation type="submission" date="2014-03" db="EMBL/GenBank/DDBJ databases">
        <title>Genomics of Bifidobacteria.</title>
        <authorList>
            <person name="Ventura M."/>
            <person name="Milani C."/>
            <person name="Lugli G.A."/>
        </authorList>
    </citation>
    <scope>NUCLEOTIDE SEQUENCE [LARGE SCALE GENOMIC DNA]</scope>
    <source>
        <strain evidence="8 9">DSM 23969</strain>
    </source>
</reference>
<dbReference type="eggNOG" id="COG0619">
    <property type="taxonomic scope" value="Bacteria"/>
</dbReference>
<evidence type="ECO:0000256" key="2">
    <source>
        <dbReference type="ARBA" id="ARBA00022475"/>
    </source>
</evidence>
<dbReference type="CDD" id="cd16914">
    <property type="entry name" value="EcfT"/>
    <property type="match status" value="1"/>
</dbReference>
<dbReference type="InterPro" id="IPR003339">
    <property type="entry name" value="ABC/ECF_trnsptr_transmembrane"/>
</dbReference>
<organism evidence="8 9">
    <name type="scientific">Bifidobacterium biavatii DSM 23969</name>
    <dbReference type="NCBI Taxonomy" id="1437608"/>
    <lineage>
        <taxon>Bacteria</taxon>
        <taxon>Bacillati</taxon>
        <taxon>Actinomycetota</taxon>
        <taxon>Actinomycetes</taxon>
        <taxon>Bifidobacteriales</taxon>
        <taxon>Bifidobacteriaceae</taxon>
        <taxon>Bifidobacterium</taxon>
    </lineage>
</organism>
<evidence type="ECO:0000256" key="4">
    <source>
        <dbReference type="ARBA" id="ARBA00022989"/>
    </source>
</evidence>